<sequence length="212" mass="23656">MMYLKVLFLIVCISACSHRPNVIEYTADYSGTGEHSVYVVSHGWHTGIVVPSKHVFAGIPSLKERFRHSTYIEFGWGDKGFYQAKEITTGLTLQAIFIPTESVVHAVGIKDDVFVYFSNSEIEKLLLTDKELESLIQFISGSLAKENNALIPTKAGIYGDSQFYKAIGDYHLLNTCNKWTAKGLQSFGMDISPTFKLTSDSVMDSLKLKNKP</sequence>
<evidence type="ECO:0000313" key="2">
    <source>
        <dbReference type="Proteomes" id="UP000037600"/>
    </source>
</evidence>
<dbReference type="InterPro" id="IPR011727">
    <property type="entry name" value="CHP02117"/>
</dbReference>
<protein>
    <submittedName>
        <fullName evidence="1">Membrane protein</fullName>
    </submittedName>
</protein>
<keyword evidence="2" id="KW-1185">Reference proteome</keyword>
<reference evidence="1 2" key="1">
    <citation type="submission" date="2015-04" db="EMBL/GenBank/DDBJ databases">
        <title>Draft Genome Sequence of the Novel Agar-Digesting Marine Bacterium Q1.</title>
        <authorList>
            <person name="Li Y."/>
            <person name="Li D."/>
            <person name="Chen G."/>
            <person name="Du Z."/>
        </authorList>
    </citation>
    <scope>NUCLEOTIDE SEQUENCE [LARGE SCALE GENOMIC DNA]</scope>
    <source>
        <strain evidence="1 2">Q1</strain>
    </source>
</reference>
<comment type="caution">
    <text evidence="1">The sequence shown here is derived from an EMBL/GenBank/DDBJ whole genome shotgun (WGS) entry which is preliminary data.</text>
</comment>
<evidence type="ECO:0000313" key="1">
    <source>
        <dbReference type="EMBL" id="KMT66745.1"/>
    </source>
</evidence>
<dbReference type="AlphaFoldDB" id="A0A0J8GVD2"/>
<name>A0A0J8GVD2_9ALTE</name>
<dbReference type="EMBL" id="LAZL01000002">
    <property type="protein sequence ID" value="KMT66745.1"/>
    <property type="molecule type" value="Genomic_DNA"/>
</dbReference>
<accession>A0A0J8GVD2</accession>
<organism evidence="1 2">
    <name type="scientific">Catenovulum maritimum</name>
    <dbReference type="NCBI Taxonomy" id="1513271"/>
    <lineage>
        <taxon>Bacteria</taxon>
        <taxon>Pseudomonadati</taxon>
        <taxon>Pseudomonadota</taxon>
        <taxon>Gammaproteobacteria</taxon>
        <taxon>Alteromonadales</taxon>
        <taxon>Alteromonadaceae</taxon>
        <taxon>Catenovulum</taxon>
    </lineage>
</organism>
<gene>
    <name evidence="1" type="ORF">XM47_01060</name>
</gene>
<proteinExistence type="predicted"/>
<dbReference type="Pfam" id="PF09601">
    <property type="entry name" value="DUF2459"/>
    <property type="match status" value="1"/>
</dbReference>
<dbReference type="PATRIC" id="fig|1513271.3.peg.224"/>
<dbReference type="Proteomes" id="UP000037600">
    <property type="component" value="Unassembled WGS sequence"/>
</dbReference>
<dbReference type="RefSeq" id="WP_077066425.1">
    <property type="nucleotide sequence ID" value="NZ_KQ130482.1"/>
</dbReference>
<dbReference type="NCBIfam" id="TIGR02117">
    <property type="entry name" value="chp_urease_rgn"/>
    <property type="match status" value="1"/>
</dbReference>